<feature type="non-terminal residue" evidence="1">
    <location>
        <position position="268"/>
    </location>
</feature>
<dbReference type="EMBL" id="UOFF01000436">
    <property type="protein sequence ID" value="VAW57668.1"/>
    <property type="molecule type" value="Genomic_DNA"/>
</dbReference>
<dbReference type="AlphaFoldDB" id="A0A3B0WNW9"/>
<proteinExistence type="predicted"/>
<accession>A0A3B0WNW9</accession>
<evidence type="ECO:0008006" key="2">
    <source>
        <dbReference type="Google" id="ProtNLM"/>
    </source>
</evidence>
<dbReference type="Gene3D" id="2.60.120.200">
    <property type="match status" value="1"/>
</dbReference>
<evidence type="ECO:0000313" key="1">
    <source>
        <dbReference type="EMBL" id="VAW57668.1"/>
    </source>
</evidence>
<organism evidence="1">
    <name type="scientific">hydrothermal vent metagenome</name>
    <dbReference type="NCBI Taxonomy" id="652676"/>
    <lineage>
        <taxon>unclassified sequences</taxon>
        <taxon>metagenomes</taxon>
        <taxon>ecological metagenomes</taxon>
    </lineage>
</organism>
<name>A0A3B0WNW9_9ZZZZ</name>
<reference evidence="1" key="1">
    <citation type="submission" date="2018-06" db="EMBL/GenBank/DDBJ databases">
        <authorList>
            <person name="Zhirakovskaya E."/>
        </authorList>
    </citation>
    <scope>NUCLEOTIDE SEQUENCE</scope>
</reference>
<protein>
    <recommendedName>
        <fullName evidence="2">GH16 domain-containing protein</fullName>
    </recommendedName>
</protein>
<gene>
    <name evidence="1" type="ORF">MNBD_GAMMA07-249</name>
</gene>
<sequence length="268" mass="30669">MKIALIISIVLIGISVHQPAFSEENISQLYPKDLNIINNPAVLFHENFETGWGRWDSPSSDTKYLFMENDNSIAHYGNGFLRSTVTKADLQADMDTYISSSTTKTLDTRVDKIYWRFYARMKGVAPNPHHWVRMSAGDANYYSSGLANTVPSGDRGFWFDFDITNDDTFNFYNYWYKMHSGRCNDGTVIPGCEGDQGTTYFYGNKFVPPNQAPFSRDKWMCIEIMGKTNDLNTNNGELAFWVDDKLIENYRIGNPVGTWLRDTFHTNG</sequence>